<dbReference type="GO" id="GO:0004622">
    <property type="term" value="F:phosphatidylcholine lysophospholipase activity"/>
    <property type="evidence" value="ECO:0007669"/>
    <property type="project" value="TreeGrafter"/>
</dbReference>
<protein>
    <submittedName>
        <fullName evidence="3">SGNH hydrolase</fullName>
    </submittedName>
</protein>
<dbReference type="PANTHER" id="PTHR30383:SF32">
    <property type="entry name" value="SGNH-HYDROLASE"/>
    <property type="match status" value="1"/>
</dbReference>
<keyword evidence="3" id="KW-0378">Hydrolase</keyword>
<dbReference type="Proteomes" id="UP000239899">
    <property type="component" value="Unassembled WGS sequence"/>
</dbReference>
<comment type="caution">
    <text evidence="3">The sequence shown here is derived from an EMBL/GenBank/DDBJ whole genome shotgun (WGS) entry which is preliminary data.</text>
</comment>
<feature type="domain" description="SGNH hydrolase-type esterase" evidence="2">
    <location>
        <begin position="64"/>
        <end position="266"/>
    </location>
</feature>
<sequence>MAPPAALYLVILLLAVSGGAQSDGGGPSAEELEWKTPGCMAAAEAQVREMREADQQGNSSQLLFLGDSITEVWRGTICSVPCNPILGLECEKFAGLMQRYFGLYNPAVQAVAGNKVEHLEWAIRNGALPVQHKPKVIVLMIGINDLSNLGTNMPGPAPLERKLFKAAPTVATRVQEAVGMLQERLPNTQILLLGLLPAGTWGLPGQAVYTWPSHYKRAVADVNARLSAYAATQPRVQFLDCGWRFITADGTAIDAALLPDSLHPRVAQQSGTAPAQAPGWTPSCKAAAAAQARQMQRADQQGGPQLLFLGDSITELWNGTVCGNPCLPDLRLNCSSNPGLLQRTFGRYKPAVEAVAGDRVDQLVWRLNNGALPTKNQPKVVVLLIGTNDLTSFAKAAASSAQLEQQLAGDAPEVARRIQDTVRLLRQRLPRAKIVLLGLLPRGVSAMHAQYANHRWPSHYASALSIVNSRLKAFAATRTGVTFLDCGPRFFNASRTAIDAALMPDALHPSATGMERLPATVAALQLAILLLVAPGEARRAAEPASRPAPRPGWWPAFAAKEARELKRADDQGGVQLLLLGDSITESWRGTDGGKPCNAQYRSSCSGMTGLFKRYFGQYSSSVQGVGGDQVMHLMWRLQNGALPKQHQPKVVVLLIGTNDLGTVAYKRGWSGAVKKKLRAAAPGVASRVQEVVALLRQGLPDAQVVLLGLLPRGTGTAEGLPVWDNDHSWPSVYTEAITAVNEQLRSFATGQEGVHYVDCGSRFLTADGTAIDADLMPDGLHPSAKGQERGLAQCIQPLVQTLMQG</sequence>
<dbReference type="OrthoDB" id="505607at2759"/>
<evidence type="ECO:0000259" key="2">
    <source>
        <dbReference type="Pfam" id="PF13472"/>
    </source>
</evidence>
<accession>A0A2P6U1R1</accession>
<dbReference type="Gene3D" id="3.40.50.1110">
    <property type="entry name" value="SGNH hydrolase"/>
    <property type="match status" value="3"/>
</dbReference>
<dbReference type="InterPro" id="IPR013830">
    <property type="entry name" value="SGNH_hydro"/>
</dbReference>
<feature type="signal peptide" evidence="1">
    <location>
        <begin position="1"/>
        <end position="22"/>
    </location>
</feature>
<dbReference type="Pfam" id="PF13472">
    <property type="entry name" value="Lipase_GDSL_2"/>
    <property type="match status" value="3"/>
</dbReference>
<feature type="chain" id="PRO_5015159320" evidence="1">
    <location>
        <begin position="23"/>
        <end position="805"/>
    </location>
</feature>
<reference evidence="3 4" key="1">
    <citation type="journal article" date="2018" name="Plant J.">
        <title>Genome sequences of Chlorella sorokiniana UTEX 1602 and Micractinium conductrix SAG 241.80: implications to maltose excretion by a green alga.</title>
        <authorList>
            <person name="Arriola M.B."/>
            <person name="Velmurugan N."/>
            <person name="Zhang Y."/>
            <person name="Plunkett M.H."/>
            <person name="Hondzo H."/>
            <person name="Barney B.M."/>
        </authorList>
    </citation>
    <scope>NUCLEOTIDE SEQUENCE [LARGE SCALE GENOMIC DNA]</scope>
    <source>
        <strain evidence="4">UTEX 1602</strain>
    </source>
</reference>
<dbReference type="EMBL" id="LHPG02000002">
    <property type="protein sequence ID" value="PRW60248.1"/>
    <property type="molecule type" value="Genomic_DNA"/>
</dbReference>
<keyword evidence="1" id="KW-0732">Signal</keyword>
<dbReference type="SUPFAM" id="SSF52266">
    <property type="entry name" value="SGNH hydrolase"/>
    <property type="match status" value="3"/>
</dbReference>
<feature type="domain" description="SGNH hydrolase-type esterase" evidence="2">
    <location>
        <begin position="308"/>
        <end position="515"/>
    </location>
</feature>
<dbReference type="InterPro" id="IPR051532">
    <property type="entry name" value="Ester_Hydrolysis_Enzymes"/>
</dbReference>
<evidence type="ECO:0000313" key="4">
    <source>
        <dbReference type="Proteomes" id="UP000239899"/>
    </source>
</evidence>
<keyword evidence="4" id="KW-1185">Reference proteome</keyword>
<proteinExistence type="predicted"/>
<gene>
    <name evidence="3" type="ORF">C2E21_1264</name>
</gene>
<evidence type="ECO:0000256" key="1">
    <source>
        <dbReference type="SAM" id="SignalP"/>
    </source>
</evidence>
<feature type="domain" description="SGNH hydrolase-type esterase" evidence="2">
    <location>
        <begin position="578"/>
        <end position="788"/>
    </location>
</feature>
<dbReference type="AlphaFoldDB" id="A0A2P6U1R1"/>
<organism evidence="3 4">
    <name type="scientific">Chlorella sorokiniana</name>
    <name type="common">Freshwater green alga</name>
    <dbReference type="NCBI Taxonomy" id="3076"/>
    <lineage>
        <taxon>Eukaryota</taxon>
        <taxon>Viridiplantae</taxon>
        <taxon>Chlorophyta</taxon>
        <taxon>core chlorophytes</taxon>
        <taxon>Trebouxiophyceae</taxon>
        <taxon>Chlorellales</taxon>
        <taxon>Chlorellaceae</taxon>
        <taxon>Chlorella clade</taxon>
        <taxon>Chlorella</taxon>
    </lineage>
</organism>
<evidence type="ECO:0000313" key="3">
    <source>
        <dbReference type="EMBL" id="PRW60248.1"/>
    </source>
</evidence>
<name>A0A2P6U1R1_CHLSO</name>
<dbReference type="InterPro" id="IPR036514">
    <property type="entry name" value="SGNH_hydro_sf"/>
</dbReference>
<dbReference type="PANTHER" id="PTHR30383">
    <property type="entry name" value="THIOESTERASE 1/PROTEASE 1/LYSOPHOSPHOLIPASE L1"/>
    <property type="match status" value="1"/>
</dbReference>